<feature type="domain" description="HTH luxR-type" evidence="4">
    <location>
        <begin position="302"/>
        <end position="367"/>
    </location>
</feature>
<evidence type="ECO:0000256" key="2">
    <source>
        <dbReference type="ARBA" id="ARBA00023125"/>
    </source>
</evidence>
<evidence type="ECO:0000259" key="4">
    <source>
        <dbReference type="PROSITE" id="PS50043"/>
    </source>
</evidence>
<keyword evidence="2" id="KW-0238">DNA-binding</keyword>
<dbReference type="GO" id="GO:0006355">
    <property type="term" value="P:regulation of DNA-templated transcription"/>
    <property type="evidence" value="ECO:0007669"/>
    <property type="project" value="InterPro"/>
</dbReference>
<dbReference type="AlphaFoldDB" id="A0A329KFU2"/>
<dbReference type="PANTHER" id="PTHR44688:SF16">
    <property type="entry name" value="DNA-BINDING TRANSCRIPTIONAL ACTIVATOR DEVR_DOSR"/>
    <property type="match status" value="1"/>
</dbReference>
<dbReference type="InterPro" id="IPR036388">
    <property type="entry name" value="WH-like_DNA-bd_sf"/>
</dbReference>
<protein>
    <submittedName>
        <fullName evidence="5">Helix-turn-helix transcriptional regulator</fullName>
    </submittedName>
</protein>
<dbReference type="GO" id="GO:0003677">
    <property type="term" value="F:DNA binding"/>
    <property type="evidence" value="ECO:0007669"/>
    <property type="project" value="UniProtKB-KW"/>
</dbReference>
<organism evidence="5 6">
    <name type="scientific">Mycobacterium colombiense</name>
    <dbReference type="NCBI Taxonomy" id="339268"/>
    <lineage>
        <taxon>Bacteria</taxon>
        <taxon>Bacillati</taxon>
        <taxon>Actinomycetota</taxon>
        <taxon>Actinomycetes</taxon>
        <taxon>Mycobacteriales</taxon>
        <taxon>Mycobacteriaceae</taxon>
        <taxon>Mycobacterium</taxon>
        <taxon>Mycobacterium avium complex (MAC)</taxon>
    </lineage>
</organism>
<evidence type="ECO:0000256" key="1">
    <source>
        <dbReference type="ARBA" id="ARBA00023015"/>
    </source>
</evidence>
<gene>
    <name evidence="5" type="ORF">DQP58_15500</name>
</gene>
<dbReference type="SUPFAM" id="SSF46894">
    <property type="entry name" value="C-terminal effector domain of the bipartite response regulators"/>
    <property type="match status" value="1"/>
</dbReference>
<name>A0A329KFU2_9MYCO</name>
<dbReference type="InterPro" id="IPR016032">
    <property type="entry name" value="Sig_transdc_resp-reg_C-effctor"/>
</dbReference>
<comment type="caution">
    <text evidence="5">The sequence shown here is derived from an EMBL/GenBank/DDBJ whole genome shotgun (WGS) entry which is preliminary data.</text>
</comment>
<evidence type="ECO:0000313" key="6">
    <source>
        <dbReference type="Proteomes" id="UP000250347"/>
    </source>
</evidence>
<dbReference type="SMART" id="SM00421">
    <property type="entry name" value="HTH_LUXR"/>
    <property type="match status" value="1"/>
</dbReference>
<dbReference type="EMBL" id="QMEU01000045">
    <property type="protein sequence ID" value="RAU93920.1"/>
    <property type="molecule type" value="Genomic_DNA"/>
</dbReference>
<proteinExistence type="predicted"/>
<dbReference type="Pfam" id="PF00196">
    <property type="entry name" value="GerE"/>
    <property type="match status" value="1"/>
</dbReference>
<dbReference type="Proteomes" id="UP000250347">
    <property type="component" value="Unassembled WGS sequence"/>
</dbReference>
<evidence type="ECO:0000313" key="5">
    <source>
        <dbReference type="EMBL" id="RAU93920.1"/>
    </source>
</evidence>
<sequence length="368" mass="40510">MVTVEDFSRLISGIYAAAVTPDRWEAALGSIRRALDGTASGLFLADSTVWSVLDSTLPAAAAKSYMEYYHRFDHVLAAVGRGRVAAVRTGAELMPLVSKSEFYEEWLHPLEVGDGMFVRLTDGPTPTCFIVGAPRRTESFDTVDRVRLMRGLVPHLQQAVRTQHKLAALTHTTAELADALEVVRHGIIVVVAREHLVKEMNSAAERIFRAGDGFCIRSGCIAATSAQTERELHRAIDDALGGGCSTIRAERSLISTRPSGKRPYVVHVLPSYCSDADGPLRKPMALVLIIDLEDEPEPPAVLLRRLYRLTEAEADIALRIAHGADLKEISQELSVSVTTVRTHLQHVFDKTDTHRQAQLVRLLLVLRP</sequence>
<dbReference type="RefSeq" id="WP_112709201.1">
    <property type="nucleotide sequence ID" value="NZ_QMEU01000045.1"/>
</dbReference>
<evidence type="ECO:0000256" key="3">
    <source>
        <dbReference type="ARBA" id="ARBA00023163"/>
    </source>
</evidence>
<dbReference type="InterPro" id="IPR000792">
    <property type="entry name" value="Tscrpt_reg_LuxR_C"/>
</dbReference>
<dbReference type="PROSITE" id="PS50043">
    <property type="entry name" value="HTH_LUXR_2"/>
    <property type="match status" value="1"/>
</dbReference>
<dbReference type="PRINTS" id="PR00038">
    <property type="entry name" value="HTHLUXR"/>
</dbReference>
<accession>A0A329KFU2</accession>
<keyword evidence="3" id="KW-0804">Transcription</keyword>
<keyword evidence="1" id="KW-0805">Transcription regulation</keyword>
<dbReference type="PANTHER" id="PTHR44688">
    <property type="entry name" value="DNA-BINDING TRANSCRIPTIONAL ACTIVATOR DEVR_DOSR"/>
    <property type="match status" value="1"/>
</dbReference>
<dbReference type="Gene3D" id="1.10.10.10">
    <property type="entry name" value="Winged helix-like DNA-binding domain superfamily/Winged helix DNA-binding domain"/>
    <property type="match status" value="1"/>
</dbReference>
<reference evidence="5 6" key="1">
    <citation type="submission" date="2018-06" db="EMBL/GenBank/DDBJ databases">
        <title>NTM in soil in Japan.</title>
        <authorList>
            <person name="Ohya K."/>
        </authorList>
    </citation>
    <scope>NUCLEOTIDE SEQUENCE [LARGE SCALE GENOMIC DNA]</scope>
    <source>
        <strain evidence="5 6">GF76</strain>
    </source>
</reference>